<gene>
    <name evidence="6" type="ORF">VHEMI07898</name>
</gene>
<evidence type="ECO:0000256" key="3">
    <source>
        <dbReference type="ARBA" id="ARBA00023002"/>
    </source>
</evidence>
<dbReference type="EMBL" id="CDHN01000004">
    <property type="protein sequence ID" value="CEJ92237.1"/>
    <property type="molecule type" value="Genomic_DNA"/>
</dbReference>
<dbReference type="PRINTS" id="PR00420">
    <property type="entry name" value="RNGMNOXGNASE"/>
</dbReference>
<keyword evidence="4" id="KW-0503">Monooxygenase</keyword>
<evidence type="ECO:0000313" key="6">
    <source>
        <dbReference type="EMBL" id="CEJ92237.1"/>
    </source>
</evidence>
<evidence type="ECO:0000259" key="5">
    <source>
        <dbReference type="Pfam" id="PF01494"/>
    </source>
</evidence>
<dbReference type="Pfam" id="PF01494">
    <property type="entry name" value="FAD_binding_3"/>
    <property type="match status" value="1"/>
</dbReference>
<accession>A0A0A1TNS8</accession>
<dbReference type="OrthoDB" id="655030at2759"/>
<dbReference type="PANTHER" id="PTHR46972:SF1">
    <property type="entry name" value="FAD DEPENDENT OXIDOREDUCTASE DOMAIN-CONTAINING PROTEIN"/>
    <property type="match status" value="1"/>
</dbReference>
<evidence type="ECO:0000256" key="2">
    <source>
        <dbReference type="ARBA" id="ARBA00022827"/>
    </source>
</evidence>
<keyword evidence="2" id="KW-0274">FAD</keyword>
<dbReference type="Proteomes" id="UP000039046">
    <property type="component" value="Unassembled WGS sequence"/>
</dbReference>
<evidence type="ECO:0000256" key="1">
    <source>
        <dbReference type="ARBA" id="ARBA00022630"/>
    </source>
</evidence>
<protein>
    <recommendedName>
        <fullName evidence="5">FAD-binding domain-containing protein</fullName>
    </recommendedName>
</protein>
<dbReference type="InterPro" id="IPR036188">
    <property type="entry name" value="FAD/NAD-bd_sf"/>
</dbReference>
<dbReference type="Gene3D" id="3.50.50.60">
    <property type="entry name" value="FAD/NAD(P)-binding domain"/>
    <property type="match status" value="1"/>
</dbReference>
<name>A0A0A1TNS8_9HYPO</name>
<keyword evidence="1" id="KW-0285">Flavoprotein</keyword>
<dbReference type="GO" id="GO:0071949">
    <property type="term" value="F:FAD binding"/>
    <property type="evidence" value="ECO:0007669"/>
    <property type="project" value="InterPro"/>
</dbReference>
<dbReference type="GO" id="GO:0004497">
    <property type="term" value="F:monooxygenase activity"/>
    <property type="evidence" value="ECO:0007669"/>
    <property type="project" value="UniProtKB-KW"/>
</dbReference>
<proteinExistence type="predicted"/>
<dbReference type="SUPFAM" id="SSF51905">
    <property type="entry name" value="FAD/NAD(P)-binding domain"/>
    <property type="match status" value="1"/>
</dbReference>
<keyword evidence="7" id="KW-1185">Reference proteome</keyword>
<organism evidence="6 7">
    <name type="scientific">[Torrubiella] hemipterigena</name>
    <dbReference type="NCBI Taxonomy" id="1531966"/>
    <lineage>
        <taxon>Eukaryota</taxon>
        <taxon>Fungi</taxon>
        <taxon>Dikarya</taxon>
        <taxon>Ascomycota</taxon>
        <taxon>Pezizomycotina</taxon>
        <taxon>Sordariomycetes</taxon>
        <taxon>Hypocreomycetidae</taxon>
        <taxon>Hypocreales</taxon>
        <taxon>Clavicipitaceae</taxon>
        <taxon>Clavicipitaceae incertae sedis</taxon>
        <taxon>'Torrubiella' clade</taxon>
    </lineage>
</organism>
<sequence>MTLAHRIGTNSLRALQTHATRQIPVLAAASPSLSGTMASASSPPRIAIVGGGPAGLTMGALLHKQRIPFTIFEFRPKPTEADLAIPSGMLDLHAGSGLDAIHESGVYDEFIKMTGECSQEYKVADKSGEPVFVHVGDGGRPEISRNNLYKLLLTKVPEENIRWDHKLVSSSHAAPNSSAAAELDFGNGRKHEFDLVVGADGAWSRVRHLLTDVRPHYTGTQVVTTTIRNITGKYPHLAELVGSGSYTALGNRQAVISQRGPMDSARLYLWLKSQDENYGVTSGLTSSPASAAKQTLLESSEFLGGFGPKVKELVATACDEEALDNPNAGLDIRPLYTLPHGSSWEHRAGITLVGDAAHLMLPNGEGVNQAMLDTMLLARLITQAYGASKDAQGFRDQMETGVREFEAEMFKRAVETGKETDHLLGVMYGSDNAAQEMLAFFQQGGARDGEEK</sequence>
<dbReference type="PANTHER" id="PTHR46972">
    <property type="entry name" value="MONOOXYGENASE ASQM-RELATED"/>
    <property type="match status" value="1"/>
</dbReference>
<feature type="domain" description="FAD-binding" evidence="5">
    <location>
        <begin position="46"/>
        <end position="273"/>
    </location>
</feature>
<dbReference type="STRING" id="1531966.A0A0A1TNS8"/>
<reference evidence="6 7" key="1">
    <citation type="journal article" date="2015" name="Genome Announc.">
        <title>Draft Genome Sequence and Gene Annotation of the Entomopathogenic Fungus Verticillium hemipterigenum.</title>
        <authorList>
            <person name="Horn F."/>
            <person name="Habel A."/>
            <person name="Scharf D.H."/>
            <person name="Dworschak J."/>
            <person name="Brakhage A.A."/>
            <person name="Guthke R."/>
            <person name="Hertweck C."/>
            <person name="Linde J."/>
        </authorList>
    </citation>
    <scope>NUCLEOTIDE SEQUENCE [LARGE SCALE GENOMIC DNA]</scope>
</reference>
<dbReference type="InterPro" id="IPR002938">
    <property type="entry name" value="FAD-bd"/>
</dbReference>
<evidence type="ECO:0000313" key="7">
    <source>
        <dbReference type="Proteomes" id="UP000039046"/>
    </source>
</evidence>
<dbReference type="HOGENOM" id="CLU_009665_4_0_1"/>
<evidence type="ECO:0000256" key="4">
    <source>
        <dbReference type="ARBA" id="ARBA00023033"/>
    </source>
</evidence>
<dbReference type="AlphaFoldDB" id="A0A0A1TNS8"/>
<keyword evidence="3" id="KW-0560">Oxidoreductase</keyword>